<evidence type="ECO:0008006" key="3">
    <source>
        <dbReference type="Google" id="ProtNLM"/>
    </source>
</evidence>
<dbReference type="Proteomes" id="UP000026907">
    <property type="component" value="Segment"/>
</dbReference>
<dbReference type="EMBL" id="KJ190158">
    <property type="protein sequence ID" value="AHN83742.1"/>
    <property type="molecule type" value="Genomic_DNA"/>
</dbReference>
<protein>
    <recommendedName>
        <fullName evidence="3">DNA translocase</fullName>
    </recommendedName>
</protein>
<evidence type="ECO:0000313" key="2">
    <source>
        <dbReference type="Proteomes" id="UP000026907"/>
    </source>
</evidence>
<name>A0A023MHU6_9CAUD</name>
<proteinExistence type="predicted"/>
<sequence length="87" mass="10679">MKRLDQLKLVQYMAYRVLEVQKGSKKEVCEKAYKIFTRKKDDWMLRQTKKADILGYLEEEIRLEEQEEIRRSEADYQAAWENWMSNK</sequence>
<organism evidence="1 2">
    <name type="scientific">Escherichia phage FFH2</name>
    <dbReference type="NCBI Taxonomy" id="1446490"/>
    <lineage>
        <taxon>Viruses</taxon>
        <taxon>Duplodnaviria</taxon>
        <taxon>Heunggongvirae</taxon>
        <taxon>Uroviricota</taxon>
        <taxon>Caudoviricetes</taxon>
        <taxon>Vequintavirinae</taxon>
        <taxon>Vequintavirus</taxon>
        <taxon>Vequintavirus PDX</taxon>
        <taxon>Vequintavirus FFH2</taxon>
    </lineage>
</organism>
<evidence type="ECO:0000313" key="1">
    <source>
        <dbReference type="EMBL" id="AHN83742.1"/>
    </source>
</evidence>
<dbReference type="RefSeq" id="YP_009031063.1">
    <property type="nucleotide sequence ID" value="NC_024134.1"/>
</dbReference>
<dbReference type="KEGG" id="vg:19486879"/>
<keyword evidence="2" id="KW-1185">Reference proteome</keyword>
<reference evidence="1 2" key="1">
    <citation type="journal article" date="2014" name="Genome Announc.">
        <title>Complete Genome Sequences of Two Escherichia coli O157:H7 Phages Effective in Limiting Contamination of Food Products.</title>
        <authorList>
            <person name="Hong Y."/>
            <person name="Pan Y."/>
            <person name="Harman N.J."/>
            <person name="Ebner P.D."/>
        </authorList>
    </citation>
    <scope>NUCLEOTIDE SEQUENCE [LARGE SCALE GENOMIC DNA]</scope>
</reference>
<accession>A0A023MHU6</accession>
<dbReference type="GeneID" id="19486879"/>